<dbReference type="Gene3D" id="1.10.230.10">
    <property type="entry name" value="Cytochrome P450-Terp, domain 2"/>
    <property type="match status" value="1"/>
</dbReference>
<dbReference type="RefSeq" id="WP_013495717.1">
    <property type="nucleotide sequence ID" value="NC_014831.1"/>
</dbReference>
<dbReference type="EMBL" id="CP002344">
    <property type="protein sequence ID" value="ADU51412.1"/>
    <property type="molecule type" value="Genomic_DNA"/>
</dbReference>
<dbReference type="Gene3D" id="1.10.580.10">
    <property type="entry name" value="Citrate Synthase, domain 1"/>
    <property type="match status" value="1"/>
</dbReference>
<dbReference type="InterPro" id="IPR016143">
    <property type="entry name" value="Citrate_synth-like_sm_a-sub"/>
</dbReference>
<dbReference type="GO" id="GO:0036440">
    <property type="term" value="F:citrate synthase activity"/>
    <property type="evidence" value="ECO:0007669"/>
    <property type="project" value="UniProtKB-EC"/>
</dbReference>
<reference evidence="10" key="2">
    <citation type="journal article" date="2010" name="Stand. Genomic Sci.">
        <title>Complete genome sequence of Thermaerobacter marianensis type strain (7p75aT).</title>
        <authorList>
            <person name="Han C."/>
            <person name="Gu W."/>
            <person name="Zhang X."/>
            <person name="Lapidus A."/>
            <person name="Nolan M."/>
            <person name="Copeland A."/>
            <person name="Lucas S."/>
            <person name="Glavina Del Rio T."/>
            <person name="Tice H."/>
            <person name="Cheng J."/>
            <person name="Tapia R."/>
            <person name="Goodwin L."/>
            <person name="Pitluck S."/>
            <person name="Pagani I."/>
            <person name="Ivanova N."/>
            <person name="Mavromatis K."/>
            <person name="Mikhailova N."/>
            <person name="Pati A."/>
            <person name="Chen A."/>
            <person name="Palaniappan K."/>
            <person name="Land M."/>
            <person name="Hauser L."/>
            <person name="Chang Y."/>
            <person name="Jeffries C."/>
            <person name="Schneider S."/>
            <person name="Rohde M."/>
            <person name="Goker M."/>
            <person name="Pukall R."/>
            <person name="Woyke T."/>
            <person name="Bristow J."/>
            <person name="Eisen J."/>
            <person name="Markowitz V."/>
            <person name="Hugenholtz P."/>
            <person name="Kyrpides N."/>
            <person name="Klenk H."/>
            <person name="Detter J."/>
        </authorList>
    </citation>
    <scope>NUCLEOTIDE SEQUENCE [LARGE SCALE GENOMIC DNA]</scope>
    <source>
        <strain evidence="10">ATCC 700841 / DSM 12885 / JCM 10246 / 7p75a</strain>
    </source>
</reference>
<evidence type="ECO:0000256" key="8">
    <source>
        <dbReference type="RuleBase" id="RU003406"/>
    </source>
</evidence>
<dbReference type="eggNOG" id="COG0372">
    <property type="taxonomic scope" value="Bacteria"/>
</dbReference>
<comment type="catalytic activity">
    <reaction evidence="5">
        <text>oxaloacetate + acetyl-CoA + H2O = citrate + CoA + H(+)</text>
        <dbReference type="Rhea" id="RHEA:16845"/>
        <dbReference type="ChEBI" id="CHEBI:15377"/>
        <dbReference type="ChEBI" id="CHEBI:15378"/>
        <dbReference type="ChEBI" id="CHEBI:16452"/>
        <dbReference type="ChEBI" id="CHEBI:16947"/>
        <dbReference type="ChEBI" id="CHEBI:57287"/>
        <dbReference type="ChEBI" id="CHEBI:57288"/>
        <dbReference type="EC" id="2.3.3.16"/>
    </reaction>
</comment>
<dbReference type="NCBIfam" id="TIGR01800">
    <property type="entry name" value="cit_synth_II"/>
    <property type="match status" value="1"/>
</dbReference>
<dbReference type="InterPro" id="IPR011278">
    <property type="entry name" value="2-MeCitrate/Citrate_synth_II"/>
</dbReference>
<dbReference type="InterPro" id="IPR036969">
    <property type="entry name" value="Citrate_synthase_sf"/>
</dbReference>
<evidence type="ECO:0000256" key="4">
    <source>
        <dbReference type="ARBA" id="ARBA00022679"/>
    </source>
</evidence>
<dbReference type="InterPro" id="IPR002020">
    <property type="entry name" value="Citrate_synthase"/>
</dbReference>
<name>E6SLW3_THEM7</name>
<dbReference type="PANTHER" id="PTHR11739">
    <property type="entry name" value="CITRATE SYNTHASE"/>
    <property type="match status" value="1"/>
</dbReference>
<dbReference type="OrthoDB" id="9800864at2"/>
<dbReference type="InterPro" id="IPR016142">
    <property type="entry name" value="Citrate_synth-like_lrg_a-sub"/>
</dbReference>
<dbReference type="PROSITE" id="PS00480">
    <property type="entry name" value="CITRATE_SYNTHASE"/>
    <property type="match status" value="1"/>
</dbReference>
<feature type="active site" evidence="7">
    <location>
        <position position="260"/>
    </location>
</feature>
<dbReference type="CDD" id="cd06110">
    <property type="entry name" value="BSuCS-II_like"/>
    <property type="match status" value="1"/>
</dbReference>
<evidence type="ECO:0000256" key="2">
    <source>
        <dbReference type="ARBA" id="ARBA00010566"/>
    </source>
</evidence>
<comment type="similarity">
    <text evidence="2 6 8">Belongs to the citrate synthase family.</text>
</comment>
<dbReference type="PANTHER" id="PTHR11739:SF4">
    <property type="entry name" value="CITRATE SYNTHASE, PEROXISOMAL"/>
    <property type="match status" value="1"/>
</dbReference>
<dbReference type="GO" id="GO:0005829">
    <property type="term" value="C:cytosol"/>
    <property type="evidence" value="ECO:0007669"/>
    <property type="project" value="TreeGrafter"/>
</dbReference>
<dbReference type="Pfam" id="PF00285">
    <property type="entry name" value="Citrate_synt"/>
    <property type="match status" value="1"/>
</dbReference>
<evidence type="ECO:0000256" key="1">
    <source>
        <dbReference type="ARBA" id="ARBA00004751"/>
    </source>
</evidence>
<dbReference type="InterPro" id="IPR024176">
    <property type="entry name" value="Citrate_synthase_bac-typ"/>
</dbReference>
<dbReference type="GO" id="GO:0006099">
    <property type="term" value="P:tricarboxylic acid cycle"/>
    <property type="evidence" value="ECO:0007669"/>
    <property type="project" value="UniProtKB-UniPathway"/>
</dbReference>
<dbReference type="FunFam" id="1.10.230.10:FF:000003">
    <property type="entry name" value="Citrate synthase"/>
    <property type="match status" value="1"/>
</dbReference>
<dbReference type="Proteomes" id="UP000008915">
    <property type="component" value="Chromosome"/>
</dbReference>
<sequence>MTQPNPAGLEDVVAGTSEICFIDGKEGRLLYRGYDVRDLAEHASFEEVVYLLWHGRLPNRAELDAFVQQLRSLQALPGQVLDLIQHIPPATHPMAALRTAVSYLGTLDPDQEDQSQEANLRRATRLVAQFPTLVAAIQRVRQGKEPVAPRRDLSLAANFLYMLRGEEPSPLHADVMNVALVLHADHELNASTFAARVVAATLSDMYSAITAAIGALKGPLHGGANEQVMRTLLEIGSPDKAEAWVKEALAAKRRIMGFGHRVYKTEDPRATILRRLSRKVAEAAGDLRWFEISQAVEKVVTAEKGLYPNVDFYSASTYYVMGIPFELYTPIFAVSRISGWTAHVLEQYANNRLIRPRAEYTGPTRREWVPLEQR</sequence>
<reference evidence="9 10" key="1">
    <citation type="journal article" date="2010" name="Stand. Genomic Sci.">
        <title>Complete genome sequence of Thermaerobacter marianensis type strain (7p75a).</title>
        <authorList>
            <person name="Han C."/>
            <person name="Gu W."/>
            <person name="Zhang X."/>
            <person name="Lapidus A."/>
            <person name="Nolan M."/>
            <person name="Copeland A."/>
            <person name="Lucas S."/>
            <person name="Del Rio T.G."/>
            <person name="Tice H."/>
            <person name="Cheng J.F."/>
            <person name="Tapia R."/>
            <person name="Goodwin L."/>
            <person name="Pitluck S."/>
            <person name="Pagani I."/>
            <person name="Ivanova N."/>
            <person name="Mavromatis K."/>
            <person name="Mikhailova N."/>
            <person name="Pati A."/>
            <person name="Chen A."/>
            <person name="Palaniappan K."/>
            <person name="Land M."/>
            <person name="Hauser L."/>
            <person name="Chang Y.J."/>
            <person name="Jeffries C.D."/>
            <person name="Schneider S."/>
            <person name="Rohde M."/>
            <person name="Goker M."/>
            <person name="Pukall R."/>
            <person name="Woyke T."/>
            <person name="Bristow J."/>
            <person name="Eisen J.A."/>
            <person name="Markowitz V."/>
            <person name="Hugenholtz P."/>
            <person name="Kyrpides N.C."/>
            <person name="Klenk H.P."/>
            <person name="Detter J.C."/>
        </authorList>
    </citation>
    <scope>NUCLEOTIDE SEQUENCE [LARGE SCALE GENOMIC DNA]</scope>
    <source>
        <strain evidence="10">ATCC 700841 / DSM 12885 / JCM 10246 / 7p75a</strain>
    </source>
</reference>
<dbReference type="InterPro" id="IPR019810">
    <property type="entry name" value="Citrate_synthase_AS"/>
</dbReference>
<dbReference type="STRING" id="644966.Tmar_1299"/>
<evidence type="ECO:0000313" key="10">
    <source>
        <dbReference type="Proteomes" id="UP000008915"/>
    </source>
</evidence>
<dbReference type="HOGENOM" id="CLU_025068_2_1_9"/>
<dbReference type="UniPathway" id="UPA00223"/>
<dbReference type="AlphaFoldDB" id="E6SLW3"/>
<keyword evidence="3" id="KW-0816">Tricarboxylic acid cycle</keyword>
<accession>E6SLW3</accession>
<dbReference type="PRINTS" id="PR00143">
    <property type="entry name" value="CITRTSNTHASE"/>
</dbReference>
<dbReference type="GO" id="GO:0005975">
    <property type="term" value="P:carbohydrate metabolic process"/>
    <property type="evidence" value="ECO:0007669"/>
    <property type="project" value="TreeGrafter"/>
</dbReference>
<organism evidence="9 10">
    <name type="scientific">Thermaerobacter marianensis (strain ATCC 700841 / DSM 12885 / JCM 10246 / 7p75a)</name>
    <dbReference type="NCBI Taxonomy" id="644966"/>
    <lineage>
        <taxon>Bacteria</taxon>
        <taxon>Bacillati</taxon>
        <taxon>Bacillota</taxon>
        <taxon>Clostridia</taxon>
        <taxon>Eubacteriales</taxon>
        <taxon>Clostridiales Family XVII. Incertae Sedis</taxon>
        <taxon>Thermaerobacter</taxon>
    </lineage>
</organism>
<keyword evidence="10" id="KW-1185">Reference proteome</keyword>
<dbReference type="KEGG" id="tmr:Tmar_1299"/>
<proteinExistence type="inferred from homology"/>
<comment type="pathway">
    <text evidence="1">Carbohydrate metabolism; tricarboxylic acid cycle; isocitrate from oxaloacetate: step 1/2.</text>
</comment>
<evidence type="ECO:0000256" key="5">
    <source>
        <dbReference type="ARBA" id="ARBA00049288"/>
    </source>
</evidence>
<keyword evidence="9" id="KW-0012">Acyltransferase</keyword>
<gene>
    <name evidence="9" type="ordered locus">Tmar_1299</name>
</gene>
<evidence type="ECO:0000313" key="9">
    <source>
        <dbReference type="EMBL" id="ADU51412.1"/>
    </source>
</evidence>
<dbReference type="PIRSF" id="PIRSF001369">
    <property type="entry name" value="Citrate_synth"/>
    <property type="match status" value="1"/>
</dbReference>
<evidence type="ECO:0000256" key="3">
    <source>
        <dbReference type="ARBA" id="ARBA00022532"/>
    </source>
</evidence>
<evidence type="ECO:0000256" key="7">
    <source>
        <dbReference type="PIRSR" id="PIRSR001369-1"/>
    </source>
</evidence>
<keyword evidence="4 6" id="KW-0808">Transferase</keyword>
<feature type="active site" evidence="7">
    <location>
        <position position="311"/>
    </location>
</feature>
<protein>
    <recommendedName>
        <fullName evidence="6">Citrate synthase</fullName>
    </recommendedName>
</protein>
<dbReference type="SUPFAM" id="SSF48256">
    <property type="entry name" value="Citrate synthase"/>
    <property type="match status" value="1"/>
</dbReference>
<evidence type="ECO:0000256" key="6">
    <source>
        <dbReference type="PIRNR" id="PIRNR001369"/>
    </source>
</evidence>